<organism evidence="2 3">
    <name type="scientific">Moheibacter sediminis</name>
    <dbReference type="NCBI Taxonomy" id="1434700"/>
    <lineage>
        <taxon>Bacteria</taxon>
        <taxon>Pseudomonadati</taxon>
        <taxon>Bacteroidota</taxon>
        <taxon>Flavobacteriia</taxon>
        <taxon>Flavobacteriales</taxon>
        <taxon>Weeksellaceae</taxon>
        <taxon>Moheibacter</taxon>
    </lineage>
</organism>
<gene>
    <name evidence="2" type="ORF">SAMN06296427_10534</name>
</gene>
<dbReference type="OrthoDB" id="996420at2"/>
<sequence>MTELLNLLFNPLPNGIMTVLTGMSLLYWVFVLFSGNGIDFGLDADLDVDSEIGDVNDVDAPESGDVSFFSKAMDFINIGKAPFMVIMTLFKFVGWIITIASSIIFQIGKWGVWSVLILIPIFIVTYLLMHWFTKPLVKFYHNLGYTGEESIDFMGRTGKMKSTISEQKYGSAEFYINGDMIRLNVVSQNGDQINYDETVIIVNESKDKKIFYVKKEYTLNNI</sequence>
<keyword evidence="3" id="KW-1185">Reference proteome</keyword>
<protein>
    <recommendedName>
        <fullName evidence="4">DUF1449 family protein</fullName>
    </recommendedName>
</protein>
<dbReference type="Gene3D" id="2.40.50.140">
    <property type="entry name" value="Nucleic acid-binding proteins"/>
    <property type="match status" value="1"/>
</dbReference>
<dbReference type="InterPro" id="IPR012340">
    <property type="entry name" value="NA-bd_OB-fold"/>
</dbReference>
<evidence type="ECO:0000313" key="2">
    <source>
        <dbReference type="EMBL" id="SMC63439.1"/>
    </source>
</evidence>
<dbReference type="AlphaFoldDB" id="A0A1W2ARS0"/>
<proteinExistence type="predicted"/>
<feature type="transmembrane region" description="Helical" evidence="1">
    <location>
        <begin position="110"/>
        <end position="129"/>
    </location>
</feature>
<evidence type="ECO:0000313" key="3">
    <source>
        <dbReference type="Proteomes" id="UP000192393"/>
    </source>
</evidence>
<evidence type="ECO:0008006" key="4">
    <source>
        <dbReference type="Google" id="ProtNLM"/>
    </source>
</evidence>
<reference evidence="3" key="1">
    <citation type="submission" date="2017-04" db="EMBL/GenBank/DDBJ databases">
        <authorList>
            <person name="Varghese N."/>
            <person name="Submissions S."/>
        </authorList>
    </citation>
    <scope>NUCLEOTIDE SEQUENCE [LARGE SCALE GENOMIC DNA]</scope>
    <source>
        <strain evidence="3">CGMCC 1.12708</strain>
    </source>
</reference>
<feature type="transmembrane region" description="Helical" evidence="1">
    <location>
        <begin position="81"/>
        <end position="104"/>
    </location>
</feature>
<feature type="transmembrane region" description="Helical" evidence="1">
    <location>
        <begin position="12"/>
        <end position="33"/>
    </location>
</feature>
<dbReference type="EMBL" id="FWXS01000005">
    <property type="protein sequence ID" value="SMC63439.1"/>
    <property type="molecule type" value="Genomic_DNA"/>
</dbReference>
<keyword evidence="1" id="KW-0812">Transmembrane</keyword>
<keyword evidence="1" id="KW-1133">Transmembrane helix</keyword>
<dbReference type="Proteomes" id="UP000192393">
    <property type="component" value="Unassembled WGS sequence"/>
</dbReference>
<dbReference type="RefSeq" id="WP_084017243.1">
    <property type="nucleotide sequence ID" value="NZ_FWXS01000005.1"/>
</dbReference>
<evidence type="ECO:0000256" key="1">
    <source>
        <dbReference type="SAM" id="Phobius"/>
    </source>
</evidence>
<name>A0A1W2ARS0_9FLAO</name>
<keyword evidence="1" id="KW-0472">Membrane</keyword>
<dbReference type="STRING" id="1434700.SAMN06296427_10534"/>
<accession>A0A1W2ARS0</accession>